<dbReference type="SUPFAM" id="SSF53098">
    <property type="entry name" value="Ribonuclease H-like"/>
    <property type="match status" value="1"/>
</dbReference>
<proteinExistence type="inferred from homology"/>
<evidence type="ECO:0000256" key="1">
    <source>
        <dbReference type="ARBA" id="ARBA00009277"/>
    </source>
</evidence>
<dbReference type="Gene3D" id="3.30.420.10">
    <property type="entry name" value="Ribonuclease H-like superfamily/Ribonuclease H"/>
    <property type="match status" value="1"/>
</dbReference>
<reference evidence="4 5" key="1">
    <citation type="submission" date="2011-02" db="EMBL/GenBank/DDBJ databases">
        <authorList>
            <person name="Nelson K.E."/>
            <person name="Sutton G."/>
            <person name="Torralba M."/>
            <person name="Durkin S."/>
            <person name="Harkins D."/>
            <person name="Montgomery R."/>
            <person name="Ziemer C."/>
            <person name="Klaassens E."/>
            <person name="Ocuiv P."/>
            <person name="Morrison M."/>
        </authorList>
    </citation>
    <scope>NUCLEOTIDE SEQUENCE [LARGE SCALE GENOMIC DNA]</scope>
    <source>
        <strain evidence="4 5">8</strain>
    </source>
</reference>
<dbReference type="InterPro" id="IPR001584">
    <property type="entry name" value="Integrase_cat-core"/>
</dbReference>
<keyword evidence="5" id="KW-1185">Reference proteome</keyword>
<dbReference type="STRING" id="246199.CUS_5326"/>
<dbReference type="PANTHER" id="PTHR35004:SF8">
    <property type="entry name" value="TRANSPOSASE RV3428C-RELATED"/>
    <property type="match status" value="1"/>
</dbReference>
<feature type="region of interest" description="Disordered" evidence="2">
    <location>
        <begin position="369"/>
        <end position="388"/>
    </location>
</feature>
<name>E9S8I7_RUMAL</name>
<dbReference type="InterPro" id="IPR012337">
    <property type="entry name" value="RNaseH-like_sf"/>
</dbReference>
<dbReference type="InterPro" id="IPR054353">
    <property type="entry name" value="IstA-like_C"/>
</dbReference>
<feature type="compositionally biased region" description="Basic and acidic residues" evidence="2">
    <location>
        <begin position="372"/>
        <end position="387"/>
    </location>
</feature>
<dbReference type="AlphaFoldDB" id="E9S8I7"/>
<dbReference type="GO" id="GO:0015074">
    <property type="term" value="P:DNA integration"/>
    <property type="evidence" value="ECO:0007669"/>
    <property type="project" value="InterPro"/>
</dbReference>
<comment type="similarity">
    <text evidence="1">Belongs to the transposase IS21/IS408/IS1162 family.</text>
</comment>
<dbReference type="Proteomes" id="UP000004259">
    <property type="component" value="Unassembled WGS sequence"/>
</dbReference>
<gene>
    <name evidence="4" type="ORF">CUS_5326</name>
</gene>
<accession>E9S8I7</accession>
<evidence type="ECO:0000313" key="5">
    <source>
        <dbReference type="Proteomes" id="UP000004259"/>
    </source>
</evidence>
<evidence type="ECO:0000256" key="2">
    <source>
        <dbReference type="SAM" id="MobiDB-lite"/>
    </source>
</evidence>
<dbReference type="EMBL" id="ADKM02000024">
    <property type="protein sequence ID" value="EGC04405.1"/>
    <property type="molecule type" value="Genomic_DNA"/>
</dbReference>
<feature type="domain" description="Integrase catalytic" evidence="3">
    <location>
        <begin position="22"/>
        <end position="202"/>
    </location>
</feature>
<protein>
    <submittedName>
        <fullName evidence="4">ISPsy14, transposase family protein</fullName>
    </submittedName>
</protein>
<dbReference type="NCBIfam" id="NF033546">
    <property type="entry name" value="transpos_IS21"/>
    <property type="match status" value="1"/>
</dbReference>
<dbReference type="GO" id="GO:0003676">
    <property type="term" value="F:nucleic acid binding"/>
    <property type="evidence" value="ECO:0007669"/>
    <property type="project" value="InterPro"/>
</dbReference>
<comment type="caution">
    <text evidence="4">The sequence shown here is derived from an EMBL/GenBank/DDBJ whole genome shotgun (WGS) entry which is preliminary data.</text>
</comment>
<dbReference type="eggNOG" id="COG4584">
    <property type="taxonomic scope" value="Bacteria"/>
</dbReference>
<organism evidence="4 5">
    <name type="scientific">Ruminococcus albus 8</name>
    <dbReference type="NCBI Taxonomy" id="246199"/>
    <lineage>
        <taxon>Bacteria</taxon>
        <taxon>Bacillati</taxon>
        <taxon>Bacillota</taxon>
        <taxon>Clostridia</taxon>
        <taxon>Eubacteriales</taxon>
        <taxon>Oscillospiraceae</taxon>
        <taxon>Ruminococcus</taxon>
    </lineage>
</organism>
<dbReference type="Pfam" id="PF22483">
    <property type="entry name" value="Mu-transpos_C_2"/>
    <property type="match status" value="1"/>
</dbReference>
<dbReference type="PANTHER" id="PTHR35004">
    <property type="entry name" value="TRANSPOSASE RV3428C-RELATED"/>
    <property type="match status" value="1"/>
</dbReference>
<evidence type="ECO:0000259" key="3">
    <source>
        <dbReference type="PROSITE" id="PS50994"/>
    </source>
</evidence>
<dbReference type="RefSeq" id="WP_002847300.1">
    <property type="nucleotide sequence ID" value="NZ_ADKM02000024.1"/>
</dbReference>
<sequence>MSTQFGDKYRRWARVTKATMRVTHKPGDTMQVDWAGGTIPYYDPITGEEYKDYLFVAALPCSSYLYVEACTDMKQENWLMCHVHAYEYFGGVTRVLVPDNLKTGVTANTRYETQLNESYRELAEYYGTAIVPARVRKPQDKGLVERSVGFSTTWITAALRERKFFSFADVRDAVAERLEIINTKPFQKRPGSRRDAYLSEEKEFLLPLPKRPYEPSVWKQQTVGNDYLISDGLNKYSVPFDLIGEQVQIRLTKDLVEVYFKGSRMTSHKRFEKYSVQPVVKPEHMPSNHREYLNYNADEFKEWATSVGKSTEEVVKYFLTAGSVPEQGYKACVSLTKLGKRYGKKKLEAACERMLAFSSSPSIRTITTLLKNSKEPDKPTEKTDDSNKYGITRGAAYWRKVGGSK</sequence>
<dbReference type="InterPro" id="IPR036397">
    <property type="entry name" value="RNaseH_sf"/>
</dbReference>
<evidence type="ECO:0000313" key="4">
    <source>
        <dbReference type="EMBL" id="EGC04405.1"/>
    </source>
</evidence>
<dbReference type="PROSITE" id="PS50994">
    <property type="entry name" value="INTEGRASE"/>
    <property type="match status" value="1"/>
</dbReference>